<feature type="compositionally biased region" description="Polar residues" evidence="1">
    <location>
        <begin position="286"/>
        <end position="309"/>
    </location>
</feature>
<evidence type="ECO:0000256" key="1">
    <source>
        <dbReference type="SAM" id="MobiDB-lite"/>
    </source>
</evidence>
<feature type="region of interest" description="Disordered" evidence="1">
    <location>
        <begin position="228"/>
        <end position="253"/>
    </location>
</feature>
<dbReference type="Pfam" id="PF00620">
    <property type="entry name" value="RhoGAP"/>
    <property type="match status" value="1"/>
</dbReference>
<evidence type="ECO:0000313" key="3">
    <source>
        <dbReference type="EMBL" id="PWN18703.1"/>
    </source>
</evidence>
<reference evidence="3 4" key="1">
    <citation type="journal article" date="2018" name="Mol. Biol. Evol.">
        <title>Broad Genomic Sampling Reveals a Smut Pathogenic Ancestry of the Fungal Clade Ustilaginomycotina.</title>
        <authorList>
            <person name="Kijpornyongpan T."/>
            <person name="Mondo S.J."/>
            <person name="Barry K."/>
            <person name="Sandor L."/>
            <person name="Lee J."/>
            <person name="Lipzen A."/>
            <person name="Pangilinan J."/>
            <person name="LaButti K."/>
            <person name="Hainaut M."/>
            <person name="Henrissat B."/>
            <person name="Grigoriev I.V."/>
            <person name="Spatafora J.W."/>
            <person name="Aime M.C."/>
        </authorList>
    </citation>
    <scope>NUCLEOTIDE SEQUENCE [LARGE SCALE GENOMIC DNA]</scope>
    <source>
        <strain evidence="3 4">MCA 4718</strain>
    </source>
</reference>
<feature type="compositionally biased region" description="Polar residues" evidence="1">
    <location>
        <begin position="494"/>
        <end position="511"/>
    </location>
</feature>
<proteinExistence type="predicted"/>
<dbReference type="SMART" id="SM00324">
    <property type="entry name" value="RhoGAP"/>
    <property type="match status" value="1"/>
</dbReference>
<protein>
    <recommendedName>
        <fullName evidence="2">Rho-GAP domain-containing protein</fullName>
    </recommendedName>
</protein>
<dbReference type="EMBL" id="KZ819334">
    <property type="protein sequence ID" value="PWN18703.1"/>
    <property type="molecule type" value="Genomic_DNA"/>
</dbReference>
<dbReference type="PANTHER" id="PTHR12783:SF5">
    <property type="entry name" value="RALA-BINDING PROTEIN 1"/>
    <property type="match status" value="1"/>
</dbReference>
<dbReference type="GO" id="GO:0005096">
    <property type="term" value="F:GTPase activator activity"/>
    <property type="evidence" value="ECO:0007669"/>
    <property type="project" value="InterPro"/>
</dbReference>
<name>A0A316U2W1_9BASI</name>
<feature type="compositionally biased region" description="Low complexity" evidence="1">
    <location>
        <begin position="924"/>
        <end position="935"/>
    </location>
</feature>
<feature type="compositionally biased region" description="Polar residues" evidence="1">
    <location>
        <begin position="335"/>
        <end position="344"/>
    </location>
</feature>
<dbReference type="GO" id="GO:0007264">
    <property type="term" value="P:small GTPase-mediated signal transduction"/>
    <property type="evidence" value="ECO:0007669"/>
    <property type="project" value="InterPro"/>
</dbReference>
<gene>
    <name evidence="3" type="ORF">BCV69DRAFT_60259</name>
</gene>
<feature type="region of interest" description="Disordered" evidence="1">
    <location>
        <begin position="493"/>
        <end position="517"/>
    </location>
</feature>
<keyword evidence="4" id="KW-1185">Reference proteome</keyword>
<evidence type="ECO:0000259" key="2">
    <source>
        <dbReference type="PROSITE" id="PS50238"/>
    </source>
</evidence>
<dbReference type="PANTHER" id="PTHR12783">
    <property type="entry name" value="RALA BINDING PROTEIN 1 RALBP1"/>
    <property type="match status" value="1"/>
</dbReference>
<dbReference type="GO" id="GO:0031267">
    <property type="term" value="F:small GTPase binding"/>
    <property type="evidence" value="ECO:0007669"/>
    <property type="project" value="InterPro"/>
</dbReference>
<dbReference type="InterPro" id="IPR000198">
    <property type="entry name" value="RhoGAP_dom"/>
</dbReference>
<dbReference type="GeneID" id="37017123"/>
<dbReference type="SUPFAM" id="SSF48350">
    <property type="entry name" value="GTPase activation domain, GAP"/>
    <property type="match status" value="1"/>
</dbReference>
<accession>A0A316U2W1</accession>
<dbReference type="Gene3D" id="1.10.555.10">
    <property type="entry name" value="Rho GTPase activation protein"/>
    <property type="match status" value="1"/>
</dbReference>
<feature type="compositionally biased region" description="Low complexity" evidence="1">
    <location>
        <begin position="116"/>
        <end position="131"/>
    </location>
</feature>
<feature type="region of interest" description="Disordered" evidence="1">
    <location>
        <begin position="1"/>
        <end position="168"/>
    </location>
</feature>
<feature type="compositionally biased region" description="Polar residues" evidence="1">
    <location>
        <begin position="936"/>
        <end position="951"/>
    </location>
</feature>
<sequence length="951" mass="101480">MAALPPSHPHRPDSRAAHASQSTSRGAVRSRPRSALAFARNFLSQSGKAANQGKVSDSSARPEATLSKPRGQPSTRDSLLRPTTPSHTLVSESIQDTRRPGRYSSLFRRPSGPDLATSPVFSASSSSLPLTHTMPLDGQSHSTRDRQRRASFSHLTRGKSSSGVGNKARVATSDVLDEGLAQAPPSAARKIYKSEDVVNYIRQGVVPQSNVDKTTEAETRSAILASSSFDNSSIAPETPDNSNRPHRRSNSLSSAALLSTDAFSIRRGIFERKKHTNKDEHDCVVSESSDTLAPTNSPTPLSGISTRGTLWSDRPSSSQSFSLLPRSSNKLRLKSSPSTMTGSIKSAGRKGWTVVRGRVTTPTTSADESGWSLTSSCERDLLNDATQRWLQLEDASFAESPAGHGLIFGVPLASAVIRTRLVSPGADSDHHLGAPETVDRSQPQGEKVCLALAESPASTIGTLDFGEEFTFPLSLLTGETGDGSALQSDEIVTPSANTNSGAHLPQSSPVVSNPLDRQSARHQMLPRFVTRCLESLETFGVQEEGIYRLSGRSSHTARLRTVFDGKCEPPWARQGGFAYDLDLRLVSPADCDINSVCSILKAYLRELPQPLLTRAQLGRLDASLSGDTIDLDEARDSLQDSGVYEWYLMREIALHLLDISSDKAVAKTRMTLSSICLVLAPTLAIPVHLLRFIVQEHEALFASGPRQNPESSIGSRSTQLERACEANLLIGESSANSNRQSNASSVSTILPRREQAGPGCAGAVQSGQVWSPTAAPALTWLTRRPVGSQGSDRQHDHRPSTSFASLSLSCTDTASTQQSCPSLVNLEPQDSGVSSEAASSLNTIASATFKEGAFETLTHSAACSSSLPHDLPHDMPAQPSPDDVRGRAGSPTLPSFTLTSYPALSAAGDKHMTSTSSVLIPQGSSSSLRSSRPPSQYVTPTSSPRMSEGSP</sequence>
<feature type="compositionally biased region" description="Polar residues" evidence="1">
    <location>
        <begin position="892"/>
        <end position="902"/>
    </location>
</feature>
<feature type="compositionally biased region" description="Low complexity" evidence="1">
    <location>
        <begin position="312"/>
        <end position="328"/>
    </location>
</feature>
<dbReference type="AlphaFoldDB" id="A0A316U2W1"/>
<evidence type="ECO:0000313" key="4">
    <source>
        <dbReference type="Proteomes" id="UP000245942"/>
    </source>
</evidence>
<feature type="compositionally biased region" description="Polar residues" evidence="1">
    <location>
        <begin position="228"/>
        <end position="242"/>
    </location>
</feature>
<dbReference type="InterPro" id="IPR039767">
    <property type="entry name" value="RALBP1"/>
</dbReference>
<feature type="compositionally biased region" description="Polar residues" evidence="1">
    <location>
        <begin position="913"/>
        <end position="923"/>
    </location>
</feature>
<organism evidence="3 4">
    <name type="scientific">Pseudomicrostroma glucosiphilum</name>
    <dbReference type="NCBI Taxonomy" id="1684307"/>
    <lineage>
        <taxon>Eukaryota</taxon>
        <taxon>Fungi</taxon>
        <taxon>Dikarya</taxon>
        <taxon>Basidiomycota</taxon>
        <taxon>Ustilaginomycotina</taxon>
        <taxon>Exobasidiomycetes</taxon>
        <taxon>Microstromatales</taxon>
        <taxon>Microstromatales incertae sedis</taxon>
        <taxon>Pseudomicrostroma</taxon>
    </lineage>
</organism>
<dbReference type="Proteomes" id="UP000245942">
    <property type="component" value="Unassembled WGS sequence"/>
</dbReference>
<dbReference type="CDD" id="cd00159">
    <property type="entry name" value="RhoGAP"/>
    <property type="match status" value="1"/>
</dbReference>
<dbReference type="STRING" id="1684307.A0A316U2W1"/>
<dbReference type="RefSeq" id="XP_025345863.1">
    <property type="nucleotide sequence ID" value="XM_025495389.1"/>
</dbReference>
<feature type="region of interest" description="Disordered" evidence="1">
    <location>
        <begin position="865"/>
        <end position="951"/>
    </location>
</feature>
<dbReference type="InterPro" id="IPR008936">
    <property type="entry name" value="Rho_GTPase_activation_prot"/>
</dbReference>
<dbReference type="PROSITE" id="PS50238">
    <property type="entry name" value="RHOGAP"/>
    <property type="match status" value="1"/>
</dbReference>
<feature type="domain" description="Rho-GAP" evidence="2">
    <location>
        <begin position="513"/>
        <end position="713"/>
    </location>
</feature>
<feature type="compositionally biased region" description="Polar residues" evidence="1">
    <location>
        <begin position="72"/>
        <end position="94"/>
    </location>
</feature>
<feature type="region of interest" description="Disordered" evidence="1">
    <location>
        <begin position="276"/>
        <end position="351"/>
    </location>
</feature>
<feature type="compositionally biased region" description="Polar residues" evidence="1">
    <location>
        <begin position="42"/>
        <end position="59"/>
    </location>
</feature>
<dbReference type="OrthoDB" id="185175at2759"/>